<protein>
    <recommendedName>
        <fullName evidence="3">RING-type E3 ubiquitin transferase</fullName>
        <ecNumber evidence="3">2.3.2.27</ecNumber>
    </recommendedName>
</protein>
<dbReference type="InterPro" id="IPR039398">
    <property type="entry name" value="Deltex_fam"/>
</dbReference>
<proteinExistence type="predicted"/>
<feature type="region of interest" description="Disordered" evidence="6">
    <location>
        <begin position="375"/>
        <end position="415"/>
    </location>
</feature>
<feature type="region of interest" description="Disordered" evidence="6">
    <location>
        <begin position="178"/>
        <end position="198"/>
    </location>
</feature>
<feature type="compositionally biased region" description="Polar residues" evidence="6">
    <location>
        <begin position="182"/>
        <end position="192"/>
    </location>
</feature>
<dbReference type="InterPro" id="IPR039399">
    <property type="entry name" value="Deltex_C_sf"/>
</dbReference>
<feature type="domain" description="Deltex C-terminal" evidence="7">
    <location>
        <begin position="1020"/>
        <end position="1134"/>
    </location>
</feature>
<evidence type="ECO:0000256" key="4">
    <source>
        <dbReference type="ARBA" id="ARBA00022679"/>
    </source>
</evidence>
<comment type="catalytic activity">
    <reaction evidence="1">
        <text>S-ubiquitinyl-[E2 ubiquitin-conjugating enzyme]-L-cysteine + [acceptor protein]-L-lysine = [E2 ubiquitin-conjugating enzyme]-L-cysteine + N(6)-ubiquitinyl-[acceptor protein]-L-lysine.</text>
        <dbReference type="EC" id="2.3.2.27"/>
    </reaction>
</comment>
<keyword evidence="4" id="KW-0808">Transferase</keyword>
<name>A0A8C5J1X0_JUNHY</name>
<keyword evidence="9" id="KW-1185">Reference proteome</keyword>
<evidence type="ECO:0000259" key="7">
    <source>
        <dbReference type="Pfam" id="PF18102"/>
    </source>
</evidence>
<dbReference type="PANTHER" id="PTHR12622">
    <property type="entry name" value="DELTEX-RELATED"/>
    <property type="match status" value="1"/>
</dbReference>
<accession>A0A8C5J1X0</accession>
<reference evidence="8" key="2">
    <citation type="submission" date="2025-09" db="UniProtKB">
        <authorList>
            <consortium name="Ensembl"/>
        </authorList>
    </citation>
    <scope>IDENTIFICATION</scope>
</reference>
<organism evidence="8 9">
    <name type="scientific">Junco hyemalis</name>
    <name type="common">Dark-eyed junco</name>
    <dbReference type="NCBI Taxonomy" id="40217"/>
    <lineage>
        <taxon>Eukaryota</taxon>
        <taxon>Metazoa</taxon>
        <taxon>Chordata</taxon>
        <taxon>Craniata</taxon>
        <taxon>Vertebrata</taxon>
        <taxon>Euteleostomi</taxon>
        <taxon>Archelosauria</taxon>
        <taxon>Archosauria</taxon>
        <taxon>Dinosauria</taxon>
        <taxon>Saurischia</taxon>
        <taxon>Theropoda</taxon>
        <taxon>Coelurosauria</taxon>
        <taxon>Aves</taxon>
        <taxon>Neognathae</taxon>
        <taxon>Neoaves</taxon>
        <taxon>Telluraves</taxon>
        <taxon>Australaves</taxon>
        <taxon>Passeriformes</taxon>
        <taxon>Passerellidae</taxon>
        <taxon>Junco</taxon>
    </lineage>
</organism>
<dbReference type="InterPro" id="IPR039396">
    <property type="entry name" value="Deltex_C"/>
</dbReference>
<feature type="compositionally biased region" description="Basic and acidic residues" evidence="6">
    <location>
        <begin position="456"/>
        <end position="466"/>
    </location>
</feature>
<feature type="compositionally biased region" description="Low complexity" evidence="6">
    <location>
        <begin position="570"/>
        <end position="587"/>
    </location>
</feature>
<evidence type="ECO:0000313" key="8">
    <source>
        <dbReference type="Ensembl" id="ENSJHYP00000011642.1"/>
    </source>
</evidence>
<dbReference type="UniPathway" id="UPA00143"/>
<evidence type="ECO:0000256" key="2">
    <source>
        <dbReference type="ARBA" id="ARBA00004906"/>
    </source>
</evidence>
<feature type="region of interest" description="Disordered" evidence="6">
    <location>
        <begin position="880"/>
        <end position="967"/>
    </location>
</feature>
<evidence type="ECO:0000256" key="3">
    <source>
        <dbReference type="ARBA" id="ARBA00012483"/>
    </source>
</evidence>
<dbReference type="InterPro" id="IPR012677">
    <property type="entry name" value="Nucleotide-bd_a/b_plait_sf"/>
</dbReference>
<evidence type="ECO:0000256" key="5">
    <source>
        <dbReference type="ARBA" id="ARBA00022723"/>
    </source>
</evidence>
<dbReference type="AlphaFoldDB" id="A0A8C5J1X0"/>
<feature type="region of interest" description="Disordered" evidence="6">
    <location>
        <begin position="564"/>
        <end position="590"/>
    </location>
</feature>
<feature type="region of interest" description="Disordered" evidence="6">
    <location>
        <begin position="816"/>
        <end position="846"/>
    </location>
</feature>
<dbReference type="Gene3D" id="3.30.390.130">
    <property type="match status" value="1"/>
</dbReference>
<dbReference type="GO" id="GO:0016567">
    <property type="term" value="P:protein ubiquitination"/>
    <property type="evidence" value="ECO:0007669"/>
    <property type="project" value="UniProtKB-UniPathway"/>
</dbReference>
<feature type="region of interest" description="Disordered" evidence="6">
    <location>
        <begin position="449"/>
        <end position="508"/>
    </location>
</feature>
<dbReference type="GO" id="GO:0061630">
    <property type="term" value="F:ubiquitin protein ligase activity"/>
    <property type="evidence" value="ECO:0007669"/>
    <property type="project" value="UniProtKB-EC"/>
</dbReference>
<reference evidence="8" key="1">
    <citation type="submission" date="2025-08" db="UniProtKB">
        <authorList>
            <consortium name="Ensembl"/>
        </authorList>
    </citation>
    <scope>IDENTIFICATION</scope>
</reference>
<evidence type="ECO:0000256" key="6">
    <source>
        <dbReference type="SAM" id="MobiDB-lite"/>
    </source>
</evidence>
<feature type="compositionally biased region" description="Low complexity" evidence="6">
    <location>
        <begin position="922"/>
        <end position="931"/>
    </location>
</feature>
<dbReference type="Pfam" id="PF23085">
    <property type="entry name" value="RRM_PARP14_3"/>
    <property type="match status" value="1"/>
</dbReference>
<dbReference type="GO" id="GO:0007219">
    <property type="term" value="P:Notch signaling pathway"/>
    <property type="evidence" value="ECO:0007669"/>
    <property type="project" value="InterPro"/>
</dbReference>
<keyword evidence="5" id="KW-0479">Metal-binding</keyword>
<evidence type="ECO:0000256" key="1">
    <source>
        <dbReference type="ARBA" id="ARBA00000900"/>
    </source>
</evidence>
<dbReference type="Pfam" id="PF18102">
    <property type="entry name" value="DTC"/>
    <property type="match status" value="1"/>
</dbReference>
<sequence length="1192" mass="128796">MAGRTVRVQGFPAELPPDRAADKLTIHFLRSRNGGGDIANVRVLPGSLPCALITFEAPEVAQRILQVKNHVLAIGKTQYPLEVTPHASELSPNEIFIHVSMTIDYGKLPTGKTLLKDLHKEYSNVHFSFDSKNMQCIVQGPFTELQTFSRDLLSSLNLKNQASGQILLPAPSCGAKEMGMPDQQQVPDSTEPAQEAAKLPDCDQVQEMAAKEPSPQSPVGEEAVELLGKLEDFSLAVDSDIYLYMQRFCAAEYQGVLLQHHVDVVDVSGDGIAVLYLQPSGGVSGDTEALRQAQLALQQLYQQLEASLCKEKITKKGLGMDSQALRALTRELQELYPQLLCHEDVKQLYLVGSLVDVCKAKQFLEDSVTRRSAARTVDTLSSSQPSGTTEAAPLLGKPPVHPSASRLSPSKQEQKGEFKLAASFSTLKADRSQAGQDLLVSQDSPAVAQVQLSGKHSSETDVHGQSDPRALSQQYQSPTHMRDKVVGSAAEPQQNDPTETDHVEGGARLTGEKVLMPIAGKENSTFQHAEDSKGSGPFGYHSLAGIYSNCDVTWTPFALGCKPSASSPVLRRSNSFSLSRSKESSNSGDISSVSEEISLDTLQWFYLKDVCHAAIDELCRAGGVHISERHAGDCTVLMLQAEDRRRLLQAKWKVEDLVQKCPDLVCQSVSYSELAVSGPDDSDLSELCSLLRGKSFQVGLSKDKYKLYLACPKEMLPGVSEAFHMFSSRRLCAMKSSSLSPGPESTGKLSVIQPSRSQDPVLDVALPGGLSSPQHLNIINKMDSPHVLRASWLPEAEEKGSPSPWRYQQAWGQEEARGCVDSGAGRRGSSLLSLGTGDKQSPPGLREFQEQRKTKLTLGEPDSPRLKQVLPDRFQFARDKSRGGHNEAMGQQHCPVPAADETPHSMPTWLPRAVAAEPPPAVAQQAPAAEPTDQGRAQLPGGRSNEQEEPELPSQQRREPSLGQESSTIPLEQCDACQGSGVTCQGSCGHALCRTCFAADSLQPACCDSSSDIPSCNILGTLKISSLSQSLPGFYPDPTFQLAYNIPDGVQGVGDPRPGHPYKGGNFCAFLPENTEGVKIAKLLKRAFECGLTFQIKSCNGEERVTWGPIPHKTSWDGGKARYGPAHPELLGVVVGFLAMGGGEPGAPAQQILAGMAQWQSWCCPLLQLAGQLWHGRAALALSSWSKSIPHP</sequence>
<feature type="compositionally biased region" description="Polar residues" evidence="6">
    <location>
        <begin position="378"/>
        <end position="389"/>
    </location>
</feature>
<dbReference type="EC" id="2.3.2.27" evidence="3"/>
<dbReference type="Proteomes" id="UP000694408">
    <property type="component" value="Unplaced"/>
</dbReference>
<comment type="pathway">
    <text evidence="2">Protein modification; protein ubiquitination.</text>
</comment>
<dbReference type="GO" id="GO:0046872">
    <property type="term" value="F:metal ion binding"/>
    <property type="evidence" value="ECO:0007669"/>
    <property type="project" value="UniProtKB-KW"/>
</dbReference>
<evidence type="ECO:0000313" key="9">
    <source>
        <dbReference type="Proteomes" id="UP000694408"/>
    </source>
</evidence>
<dbReference type="Gene3D" id="3.30.70.330">
    <property type="match status" value="1"/>
</dbReference>
<dbReference type="Ensembl" id="ENSJHYT00000014060.1">
    <property type="protein sequence ID" value="ENSJHYP00000011642.1"/>
    <property type="gene ID" value="ENSJHYG00000009084.1"/>
</dbReference>